<sequence>MTIAPTPFSKSNPADTKSRVTVIGAGIGGLTAAALLARRKYKVLVLDQAIVPGGCASTFKRKGFTFDVGATQVAGLEPGGIHHRIFSELNIELPAATPCDPACAVFLPGETAPISVWRDPQKWQQERQRQFPGSEPFWQLLSALFKASWKFQGRDPVLPPRNLWDFWQLIQAVRPDTLITLPFTFMTVGDALRLCGLGDNLRLKTFLDLQLKLYSQVDTEETALLYAATALGVSQTPQGLYHLQGSMQVLSDRLVGAIERDGGKVLLRHTVESIVSANGKATGTVIRNQKTGEVWTETADRIVANVTAQNLVKLMSSEPSVGNLTDNLSVKSETSETTNKLPNQMAGYKYRVDKLPPASGAFVIYLGVHESAIPANCPPHLQFLYDYDGEIGENNSLFVSVSHSGDGRAPKGMATIIASSFTDTRMWWNSVDYEGLKQKYTAGAIARLSEYFNFTPESIVHQEAATPRTFARYTARDRGVVGGIGQRIPTFGPFGFANRTPIKNLWLVGDSTHPGEGTAGVSYSALTVVRQMEAASKI</sequence>
<keyword evidence="1" id="KW-0472">Membrane</keyword>
<dbReference type="PANTHER" id="PTHR46313:SF3">
    <property type="entry name" value="PROLYCOPENE ISOMERASE, CHLOROPLASTIC"/>
    <property type="match status" value="1"/>
</dbReference>
<organism evidence="2 3">
    <name type="scientific">Microcoleus asticus IPMA8</name>
    <dbReference type="NCBI Taxonomy" id="2563858"/>
    <lineage>
        <taxon>Bacteria</taxon>
        <taxon>Bacillati</taxon>
        <taxon>Cyanobacteriota</taxon>
        <taxon>Cyanophyceae</taxon>
        <taxon>Oscillatoriophycideae</taxon>
        <taxon>Oscillatoriales</taxon>
        <taxon>Microcoleaceae</taxon>
        <taxon>Microcoleus</taxon>
        <taxon>Microcoleus asticus</taxon>
    </lineage>
</organism>
<dbReference type="PANTHER" id="PTHR46313">
    <property type="match status" value="1"/>
</dbReference>
<dbReference type="Proteomes" id="UP000702425">
    <property type="component" value="Unassembled WGS sequence"/>
</dbReference>
<dbReference type="EMBL" id="SRRZ01000021">
    <property type="protein sequence ID" value="NQE33875.1"/>
    <property type="molecule type" value="Genomic_DNA"/>
</dbReference>
<protein>
    <submittedName>
        <fullName evidence="2">Phytoene desaturase (Neurosporene-forming)</fullName>
        <ecNumber evidence="2">1.3.99.28</ecNumber>
    </submittedName>
</protein>
<comment type="caution">
    <text evidence="2">The sequence shown here is derived from an EMBL/GenBank/DDBJ whole genome shotgun (WGS) entry which is preliminary data.</text>
</comment>
<keyword evidence="3" id="KW-1185">Reference proteome</keyword>
<proteinExistence type="predicted"/>
<keyword evidence="1" id="KW-1133">Transmembrane helix</keyword>
<dbReference type="RefSeq" id="WP_172186542.1">
    <property type="nucleotide sequence ID" value="NZ_CAWPPK010000124.1"/>
</dbReference>
<evidence type="ECO:0000313" key="2">
    <source>
        <dbReference type="EMBL" id="NQE33875.1"/>
    </source>
</evidence>
<feature type="transmembrane region" description="Helical" evidence="1">
    <location>
        <begin position="20"/>
        <end position="37"/>
    </location>
</feature>
<reference evidence="2 3" key="1">
    <citation type="journal article" date="2020" name="Sci. Rep.">
        <title>A novel cyanobacterial geosmin producer, revising GeoA distribution and dispersion patterns in Bacteria.</title>
        <authorList>
            <person name="Churro C."/>
            <person name="Semedo-Aguiar A.P."/>
            <person name="Silva A.D."/>
            <person name="Pereira-Leal J.B."/>
            <person name="Leite R.B."/>
        </authorList>
    </citation>
    <scope>NUCLEOTIDE SEQUENCE [LARGE SCALE GENOMIC DNA]</scope>
    <source>
        <strain evidence="2 3">IPMA8</strain>
    </source>
</reference>
<evidence type="ECO:0000313" key="3">
    <source>
        <dbReference type="Proteomes" id="UP000702425"/>
    </source>
</evidence>
<gene>
    <name evidence="2" type="primary">crtI_2</name>
    <name evidence="2" type="ORF">E5S67_01597</name>
</gene>
<accession>A0ABX2CWT3</accession>
<keyword evidence="2" id="KW-0560">Oxidoreductase</keyword>
<evidence type="ECO:0000256" key="1">
    <source>
        <dbReference type="SAM" id="Phobius"/>
    </source>
</evidence>
<dbReference type="SUPFAM" id="SSF51905">
    <property type="entry name" value="FAD/NAD(P)-binding domain"/>
    <property type="match status" value="1"/>
</dbReference>
<keyword evidence="1" id="KW-0812">Transmembrane</keyword>
<dbReference type="Gene3D" id="3.50.50.60">
    <property type="entry name" value="FAD/NAD(P)-binding domain"/>
    <property type="match status" value="2"/>
</dbReference>
<dbReference type="EC" id="1.3.99.28" evidence="2"/>
<name>A0ABX2CWT3_9CYAN</name>
<dbReference type="InterPro" id="IPR036188">
    <property type="entry name" value="FAD/NAD-bd_sf"/>
</dbReference>
<dbReference type="GO" id="GO:0016491">
    <property type="term" value="F:oxidoreductase activity"/>
    <property type="evidence" value="ECO:0007669"/>
    <property type="project" value="UniProtKB-KW"/>
</dbReference>
<dbReference type="Pfam" id="PF13450">
    <property type="entry name" value="NAD_binding_8"/>
    <property type="match status" value="1"/>
</dbReference>
<dbReference type="InterPro" id="IPR045892">
    <property type="entry name" value="CrtISO-like"/>
</dbReference>